<dbReference type="Pfam" id="PF07282">
    <property type="entry name" value="Cas12f1-like_TNB"/>
    <property type="match status" value="1"/>
</dbReference>
<dbReference type="Proteomes" id="UP000183404">
    <property type="component" value="Unassembled WGS sequence"/>
</dbReference>
<feature type="compositionally biased region" description="Basic and acidic residues" evidence="2">
    <location>
        <begin position="111"/>
        <end position="128"/>
    </location>
</feature>
<organism evidence="4 5">
    <name type="scientific">Thermoanaerobacter thermohydrosulfuricus</name>
    <name type="common">Clostridium thermohydrosulfuricum</name>
    <dbReference type="NCBI Taxonomy" id="1516"/>
    <lineage>
        <taxon>Bacteria</taxon>
        <taxon>Bacillati</taxon>
        <taxon>Bacillota</taxon>
        <taxon>Clostridia</taxon>
        <taxon>Thermoanaerobacterales</taxon>
        <taxon>Thermoanaerobacteraceae</taxon>
        <taxon>Thermoanaerobacter</taxon>
    </lineage>
</organism>
<sequence>MPHLHGPCKTLRVRLILGKKTAGHLERTVSLFRQVVSYYLQVFHDHMELLDRDDWLKQAEMLTHRTKDNPEPLYPFDHEFPNLPSGLRRAAIAEARGLALSWKSNYERWQRKKEKHEERNRKRVEQGKKPIPFTERPPQFPDEVSSWPTWYGTAYKTLDERRILFKVFTGRSYGYRKVVLTAPLVIPPGYAAGSPTLVRKGHGWELHIPLFQVTSPVSDKKLKALFFLLAEAEKSGDASRASGLRKAIVKHLIGTDPFLRVCVVDLGVDHHAVMTVRDTKGRVIAVRFLPGAKDSRLRKRYLEKVVRLQRQTRIIPEGETFARALWKKIANFDDYLAHLISRRIVDFAVEHGAKIIVFENLKTLRPEKGTKSHYLNQKLGYWVRGRIVRYTAYKSLHAGIVVVRVSPANTSRRCPLCGELSIERYTPGKKNGKKLARCTACGEVKDVSADFLATANIFDRFLCVYAS</sequence>
<protein>
    <submittedName>
        <fullName evidence="4">Transposase, IS605 OrfB family, central region</fullName>
    </submittedName>
</protein>
<gene>
    <name evidence="4" type="ORF">SAMN04244560_00296</name>
</gene>
<dbReference type="InterPro" id="IPR010095">
    <property type="entry name" value="Cas12f1-like_TNB"/>
</dbReference>
<reference evidence="4 5" key="1">
    <citation type="submission" date="2016-10" db="EMBL/GenBank/DDBJ databases">
        <authorList>
            <person name="de Groot N.N."/>
        </authorList>
    </citation>
    <scope>NUCLEOTIDE SEQUENCE [LARGE SCALE GENOMIC DNA]</scope>
    <source>
        <strain evidence="4 5">DSM 569</strain>
    </source>
</reference>
<evidence type="ECO:0000256" key="1">
    <source>
        <dbReference type="ARBA" id="ARBA00023125"/>
    </source>
</evidence>
<evidence type="ECO:0000313" key="5">
    <source>
        <dbReference type="Proteomes" id="UP000183404"/>
    </source>
</evidence>
<dbReference type="NCBIfam" id="TIGR01766">
    <property type="entry name" value="IS200/IS605 family accessory protein TnpB-like domain"/>
    <property type="match status" value="1"/>
</dbReference>
<evidence type="ECO:0000313" key="4">
    <source>
        <dbReference type="EMBL" id="SDF14535.1"/>
    </source>
</evidence>
<dbReference type="EMBL" id="FNBS01000005">
    <property type="protein sequence ID" value="SDF14535.1"/>
    <property type="molecule type" value="Genomic_DNA"/>
</dbReference>
<feature type="region of interest" description="Disordered" evidence="2">
    <location>
        <begin position="111"/>
        <end position="140"/>
    </location>
</feature>
<dbReference type="AlphaFoldDB" id="A0A1G7IPJ3"/>
<accession>A0A1G7IPJ3</accession>
<proteinExistence type="predicted"/>
<dbReference type="GO" id="GO:0003677">
    <property type="term" value="F:DNA binding"/>
    <property type="evidence" value="ECO:0007669"/>
    <property type="project" value="UniProtKB-KW"/>
</dbReference>
<keyword evidence="1" id="KW-0238">DNA-binding</keyword>
<evidence type="ECO:0000259" key="3">
    <source>
        <dbReference type="Pfam" id="PF07282"/>
    </source>
</evidence>
<name>A0A1G7IPJ3_THETY</name>
<feature type="domain" description="Cas12f1-like TNB" evidence="3">
    <location>
        <begin position="385"/>
        <end position="457"/>
    </location>
</feature>
<evidence type="ECO:0000256" key="2">
    <source>
        <dbReference type="SAM" id="MobiDB-lite"/>
    </source>
</evidence>